<keyword evidence="3 12" id="KW-0813">Transport</keyword>
<comment type="caution">
    <text evidence="12">Lacks conserved residue(s) required for the propagation of feature annotation.</text>
</comment>
<dbReference type="InterPro" id="IPR012187">
    <property type="entry name" value="Disulphide_bond_form_BdbC"/>
</dbReference>
<evidence type="ECO:0000256" key="12">
    <source>
        <dbReference type="HAMAP-Rule" id="MF_00287"/>
    </source>
</evidence>
<feature type="transmembrane region" description="Helical" evidence="13">
    <location>
        <begin position="41"/>
        <end position="59"/>
    </location>
</feature>
<keyword evidence="11 12" id="KW-0676">Redox-active center</keyword>
<evidence type="ECO:0000256" key="1">
    <source>
        <dbReference type="ARBA" id="ARBA00004141"/>
    </source>
</evidence>
<reference evidence="14 15" key="1">
    <citation type="submission" date="2023-04" db="EMBL/GenBank/DDBJ databases">
        <title>Ectobacillus antri isolated from activated sludge.</title>
        <authorList>
            <person name="Yan P."/>
            <person name="Liu X."/>
        </authorList>
    </citation>
    <scope>NUCLEOTIDE SEQUENCE [LARGE SCALE GENOMIC DNA]</scope>
    <source>
        <strain evidence="14 15">C18H</strain>
    </source>
</reference>
<feature type="disulfide bond" description="Redox-active" evidence="12">
    <location>
        <begin position="37"/>
        <end position="40"/>
    </location>
</feature>
<dbReference type="Proteomes" id="UP001218246">
    <property type="component" value="Unassembled WGS sequence"/>
</dbReference>
<evidence type="ECO:0000256" key="5">
    <source>
        <dbReference type="ARBA" id="ARBA00022982"/>
    </source>
</evidence>
<feature type="transmembrane region" description="Helical" evidence="13">
    <location>
        <begin position="111"/>
        <end position="136"/>
    </location>
</feature>
<sequence length="143" mass="15995">MTTEKKLEYALFTAWATSLTATLGSLYFSEFMKYEPCTLCWYQRILMYPFVLLLGIAMLRKDYTIAVYTLPLASIGACFSMYHYALQKIPALSEAGASCGRVPCTGDYINWFGFITIPFLALIAFIVVAVTSGFILRKGAFKA</sequence>
<gene>
    <name evidence="12" type="primary">bdbC</name>
    <name evidence="14" type="ORF">P6P90_15100</name>
</gene>
<keyword evidence="15" id="KW-1185">Reference proteome</keyword>
<dbReference type="PANTHER" id="PTHR43469">
    <property type="entry name" value="DISULFIDE FORMATION PROTEIN-RELATED"/>
    <property type="match status" value="1"/>
</dbReference>
<dbReference type="RefSeq" id="WP_124565569.1">
    <property type="nucleotide sequence ID" value="NZ_JARRRY010000020.1"/>
</dbReference>
<evidence type="ECO:0000256" key="3">
    <source>
        <dbReference type="ARBA" id="ARBA00022448"/>
    </source>
</evidence>
<keyword evidence="8 12" id="KW-0472">Membrane</keyword>
<evidence type="ECO:0000256" key="11">
    <source>
        <dbReference type="ARBA" id="ARBA00023284"/>
    </source>
</evidence>
<dbReference type="Pfam" id="PF02600">
    <property type="entry name" value="DsbB"/>
    <property type="match status" value="1"/>
</dbReference>
<keyword evidence="10 12" id="KW-0143">Chaperone</keyword>
<evidence type="ECO:0000256" key="6">
    <source>
        <dbReference type="ARBA" id="ARBA00022989"/>
    </source>
</evidence>
<dbReference type="PIRSF" id="PIRSF036659">
    <property type="entry name" value="BdbC"/>
    <property type="match status" value="1"/>
</dbReference>
<dbReference type="InterPro" id="IPR003752">
    <property type="entry name" value="DiS_bond_form_DsbB/BdbC"/>
</dbReference>
<accession>A0ABT6H9Q7</accession>
<dbReference type="HAMAP" id="MF_00287">
    <property type="entry name" value="BdbC"/>
    <property type="match status" value="1"/>
</dbReference>
<dbReference type="PANTHER" id="PTHR43469:SF1">
    <property type="entry name" value="SPBETA PROPHAGE-DERIVED DISULFIDE BOND FORMATION PROTEIN B"/>
    <property type="match status" value="1"/>
</dbReference>
<keyword evidence="6 12" id="KW-1133">Transmembrane helix</keyword>
<feature type="transmembrane region" description="Helical" evidence="13">
    <location>
        <begin position="7"/>
        <end position="29"/>
    </location>
</feature>
<feature type="transmembrane region" description="Helical" evidence="13">
    <location>
        <begin position="66"/>
        <end position="85"/>
    </location>
</feature>
<dbReference type="EMBL" id="JARULN010000022">
    <property type="protein sequence ID" value="MDG5755246.1"/>
    <property type="molecule type" value="Genomic_DNA"/>
</dbReference>
<evidence type="ECO:0000256" key="13">
    <source>
        <dbReference type="SAM" id="Phobius"/>
    </source>
</evidence>
<dbReference type="InterPro" id="IPR023380">
    <property type="entry name" value="DsbB-like_sf"/>
</dbReference>
<keyword evidence="12" id="KW-1003">Cell membrane</keyword>
<keyword evidence="5 12" id="KW-0249">Electron transport</keyword>
<evidence type="ECO:0000313" key="15">
    <source>
        <dbReference type="Proteomes" id="UP001218246"/>
    </source>
</evidence>
<dbReference type="NCBIfam" id="NF002849">
    <property type="entry name" value="PRK03113.1"/>
    <property type="match status" value="1"/>
</dbReference>
<evidence type="ECO:0000313" key="14">
    <source>
        <dbReference type="EMBL" id="MDG5755246.1"/>
    </source>
</evidence>
<keyword evidence="4 12" id="KW-0812">Transmembrane</keyword>
<protein>
    <recommendedName>
        <fullName evidence="12">Probable disulfide formation protein</fullName>
    </recommendedName>
    <alternativeName>
        <fullName evidence="12">Disulfide oxidoreductase</fullName>
    </alternativeName>
    <alternativeName>
        <fullName evidence="12">Thiol-disulfide oxidoreductase</fullName>
    </alternativeName>
</protein>
<name>A0ABT6H9Q7_9BACI</name>
<keyword evidence="9 12" id="KW-1015">Disulfide bond</keyword>
<comment type="subcellular location">
    <subcellularLocation>
        <location evidence="12">Cell membrane</location>
        <topology evidence="12">Multi-pass membrane protein</topology>
    </subcellularLocation>
    <subcellularLocation>
        <location evidence="1">Membrane</location>
        <topology evidence="1">Multi-pass membrane protein</topology>
    </subcellularLocation>
</comment>
<evidence type="ECO:0000256" key="2">
    <source>
        <dbReference type="ARBA" id="ARBA00007602"/>
    </source>
</evidence>
<comment type="caution">
    <text evidence="14">The sequence shown here is derived from an EMBL/GenBank/DDBJ whole genome shotgun (WGS) entry which is preliminary data.</text>
</comment>
<comment type="function">
    <text evidence="12">Required for disulfide bond formation in some proteins.</text>
</comment>
<comment type="similarity">
    <text evidence="2 12">Belongs to the DsbB family. BdbC subfamily.</text>
</comment>
<evidence type="ECO:0000256" key="9">
    <source>
        <dbReference type="ARBA" id="ARBA00023157"/>
    </source>
</evidence>
<evidence type="ECO:0000256" key="4">
    <source>
        <dbReference type="ARBA" id="ARBA00022692"/>
    </source>
</evidence>
<evidence type="ECO:0000256" key="7">
    <source>
        <dbReference type="ARBA" id="ARBA00023002"/>
    </source>
</evidence>
<dbReference type="Gene3D" id="1.20.1550.10">
    <property type="entry name" value="DsbB-like"/>
    <property type="match status" value="1"/>
</dbReference>
<dbReference type="SUPFAM" id="SSF158442">
    <property type="entry name" value="DsbB-like"/>
    <property type="match status" value="1"/>
</dbReference>
<organism evidence="14 15">
    <name type="scientific">Ectobacillus antri</name>
    <dbReference type="NCBI Taxonomy" id="2486280"/>
    <lineage>
        <taxon>Bacteria</taxon>
        <taxon>Bacillati</taxon>
        <taxon>Bacillota</taxon>
        <taxon>Bacilli</taxon>
        <taxon>Bacillales</taxon>
        <taxon>Bacillaceae</taxon>
        <taxon>Ectobacillus</taxon>
    </lineage>
</organism>
<keyword evidence="7 12" id="KW-0560">Oxidoreductase</keyword>
<evidence type="ECO:0000256" key="8">
    <source>
        <dbReference type="ARBA" id="ARBA00023136"/>
    </source>
</evidence>
<evidence type="ECO:0000256" key="10">
    <source>
        <dbReference type="ARBA" id="ARBA00023186"/>
    </source>
</evidence>
<proteinExistence type="inferred from homology"/>